<feature type="region of interest" description="Disordered" evidence="1">
    <location>
        <begin position="1"/>
        <end position="23"/>
    </location>
</feature>
<sequence>MTSRQDDKVDQEGVPCKTEQGARPGRPRLCRVRLPLLIGVLVVLLAAGMARGQLLSMGEFKEDTETGLVAVKAPGGKTCYIVDESYTDRDNEEEDDGGKFAISLDETRKDQPKLSGELAGFCEGLDPRWATAEPADKNSDADVIVETGASDEEKERPRPAGQTKLWRRRSSSRRRSWFDRRRSIVRRRTWFDRRRTIFRRRSWIGK</sequence>
<evidence type="ECO:0000256" key="1">
    <source>
        <dbReference type="SAM" id="MobiDB-lite"/>
    </source>
</evidence>
<dbReference type="OrthoDB" id="10049072at2759"/>
<proteinExistence type="predicted"/>
<dbReference type="Proteomes" id="UP000838412">
    <property type="component" value="Chromosome 1"/>
</dbReference>
<feature type="region of interest" description="Disordered" evidence="1">
    <location>
        <begin position="147"/>
        <end position="172"/>
    </location>
</feature>
<organism evidence="3 4">
    <name type="scientific">Branchiostoma lanceolatum</name>
    <name type="common">Common lancelet</name>
    <name type="synonym">Amphioxus lanceolatum</name>
    <dbReference type="NCBI Taxonomy" id="7740"/>
    <lineage>
        <taxon>Eukaryota</taxon>
        <taxon>Metazoa</taxon>
        <taxon>Chordata</taxon>
        <taxon>Cephalochordata</taxon>
        <taxon>Leptocardii</taxon>
        <taxon>Amphioxiformes</taxon>
        <taxon>Branchiostomatidae</taxon>
        <taxon>Branchiostoma</taxon>
    </lineage>
</organism>
<keyword evidence="2" id="KW-0472">Membrane</keyword>
<evidence type="ECO:0000313" key="3">
    <source>
        <dbReference type="EMBL" id="CAH1230764.1"/>
    </source>
</evidence>
<dbReference type="EMBL" id="OV696686">
    <property type="protein sequence ID" value="CAH1230764.1"/>
    <property type="molecule type" value="Genomic_DNA"/>
</dbReference>
<keyword evidence="2" id="KW-0812">Transmembrane</keyword>
<evidence type="ECO:0000313" key="4">
    <source>
        <dbReference type="Proteomes" id="UP000838412"/>
    </source>
</evidence>
<accession>A0A8J9VCQ1</accession>
<feature type="compositionally biased region" description="Basic and acidic residues" evidence="1">
    <location>
        <begin position="1"/>
        <end position="11"/>
    </location>
</feature>
<keyword evidence="2" id="KW-1133">Transmembrane helix</keyword>
<dbReference type="AlphaFoldDB" id="A0A8J9VCQ1"/>
<gene>
    <name evidence="3" type="primary">Hypp336</name>
    <name evidence="3" type="ORF">BLAG_LOCUS1140</name>
</gene>
<name>A0A8J9VCQ1_BRALA</name>
<protein>
    <submittedName>
        <fullName evidence="3">Hypp336 protein</fullName>
    </submittedName>
</protein>
<keyword evidence="4" id="KW-1185">Reference proteome</keyword>
<feature type="transmembrane region" description="Helical" evidence="2">
    <location>
        <begin position="32"/>
        <end position="50"/>
    </location>
</feature>
<evidence type="ECO:0000256" key="2">
    <source>
        <dbReference type="SAM" id="Phobius"/>
    </source>
</evidence>
<reference evidence="3" key="1">
    <citation type="submission" date="2022-01" db="EMBL/GenBank/DDBJ databases">
        <authorList>
            <person name="Braso-Vives M."/>
        </authorList>
    </citation>
    <scope>NUCLEOTIDE SEQUENCE</scope>
</reference>